<dbReference type="SUPFAM" id="SSF109993">
    <property type="entry name" value="VPS9 domain"/>
    <property type="match status" value="1"/>
</dbReference>
<feature type="region of interest" description="Disordered" evidence="1">
    <location>
        <begin position="606"/>
        <end position="628"/>
    </location>
</feature>
<feature type="compositionally biased region" description="Polar residues" evidence="1">
    <location>
        <begin position="29"/>
        <end position="43"/>
    </location>
</feature>
<feature type="compositionally biased region" description="Low complexity" evidence="1">
    <location>
        <begin position="55"/>
        <end position="76"/>
    </location>
</feature>
<dbReference type="OrthoDB" id="10264848at2759"/>
<feature type="domain" description="VPS9" evidence="2">
    <location>
        <begin position="309"/>
        <end position="506"/>
    </location>
</feature>
<dbReference type="PROSITE" id="PS51205">
    <property type="entry name" value="VPS9"/>
    <property type="match status" value="1"/>
</dbReference>
<feature type="compositionally biased region" description="Low complexity" evidence="1">
    <location>
        <begin position="404"/>
        <end position="417"/>
    </location>
</feature>
<feature type="region of interest" description="Disordered" evidence="1">
    <location>
        <begin position="29"/>
        <end position="154"/>
    </location>
</feature>
<evidence type="ECO:0000313" key="4">
    <source>
        <dbReference type="Proteomes" id="UP001150538"/>
    </source>
</evidence>
<protein>
    <recommendedName>
        <fullName evidence="2">VPS9 domain-containing protein</fullName>
    </recommendedName>
</protein>
<dbReference type="PANTHER" id="PTHR23101">
    <property type="entry name" value="RAB GDP/GTP EXCHANGE FACTOR"/>
    <property type="match status" value="1"/>
</dbReference>
<dbReference type="EMBL" id="JANBPU010000422">
    <property type="protein sequence ID" value="KAJ1911672.1"/>
    <property type="molecule type" value="Genomic_DNA"/>
</dbReference>
<name>A0A9W7ZU74_9FUNG</name>
<feature type="compositionally biased region" description="Polar residues" evidence="1">
    <location>
        <begin position="673"/>
        <end position="726"/>
    </location>
</feature>
<evidence type="ECO:0000259" key="2">
    <source>
        <dbReference type="PROSITE" id="PS51205"/>
    </source>
</evidence>
<dbReference type="GO" id="GO:0005829">
    <property type="term" value="C:cytosol"/>
    <property type="evidence" value="ECO:0007669"/>
    <property type="project" value="TreeGrafter"/>
</dbReference>
<dbReference type="GO" id="GO:0030139">
    <property type="term" value="C:endocytic vesicle"/>
    <property type="evidence" value="ECO:0007669"/>
    <property type="project" value="TreeGrafter"/>
</dbReference>
<feature type="region of interest" description="Disordered" evidence="1">
    <location>
        <begin position="248"/>
        <end position="270"/>
    </location>
</feature>
<feature type="compositionally biased region" description="Low complexity" evidence="1">
    <location>
        <begin position="125"/>
        <end position="141"/>
    </location>
</feature>
<proteinExistence type="predicted"/>
<dbReference type="PANTHER" id="PTHR23101:SF25">
    <property type="entry name" value="GTPASE-ACTIVATING PROTEIN AND VPS9 DOMAIN-CONTAINING PROTEIN 1"/>
    <property type="match status" value="1"/>
</dbReference>
<accession>A0A9W7ZU74</accession>
<dbReference type="Gene3D" id="1.20.1050.80">
    <property type="entry name" value="VPS9 domain"/>
    <property type="match status" value="1"/>
</dbReference>
<dbReference type="GO" id="GO:0005085">
    <property type="term" value="F:guanyl-nucleotide exchange factor activity"/>
    <property type="evidence" value="ECO:0007669"/>
    <property type="project" value="InterPro"/>
</dbReference>
<feature type="region of interest" description="Disordered" evidence="1">
    <location>
        <begin position="513"/>
        <end position="553"/>
    </location>
</feature>
<evidence type="ECO:0000313" key="3">
    <source>
        <dbReference type="EMBL" id="KAJ1911672.1"/>
    </source>
</evidence>
<organism evidence="3 4">
    <name type="scientific">Mycoemilia scoparia</name>
    <dbReference type="NCBI Taxonomy" id="417184"/>
    <lineage>
        <taxon>Eukaryota</taxon>
        <taxon>Fungi</taxon>
        <taxon>Fungi incertae sedis</taxon>
        <taxon>Zoopagomycota</taxon>
        <taxon>Kickxellomycotina</taxon>
        <taxon>Kickxellomycetes</taxon>
        <taxon>Kickxellales</taxon>
        <taxon>Kickxellaceae</taxon>
        <taxon>Mycoemilia</taxon>
    </lineage>
</organism>
<dbReference type="AlphaFoldDB" id="A0A9W7ZU74"/>
<feature type="region of interest" description="Disordered" evidence="1">
    <location>
        <begin position="401"/>
        <end position="433"/>
    </location>
</feature>
<dbReference type="InterPro" id="IPR003123">
    <property type="entry name" value="VPS9"/>
</dbReference>
<keyword evidence="4" id="KW-1185">Reference proteome</keyword>
<comment type="caution">
    <text evidence="3">The sequence shown here is derived from an EMBL/GenBank/DDBJ whole genome shotgun (WGS) entry which is preliminary data.</text>
</comment>
<feature type="compositionally biased region" description="Low complexity" evidence="1">
    <location>
        <begin position="261"/>
        <end position="270"/>
    </location>
</feature>
<feature type="non-terminal residue" evidence="3">
    <location>
        <position position="751"/>
    </location>
</feature>
<dbReference type="GO" id="GO:0031267">
    <property type="term" value="F:small GTPase binding"/>
    <property type="evidence" value="ECO:0007669"/>
    <property type="project" value="TreeGrafter"/>
</dbReference>
<feature type="region of interest" description="Disordered" evidence="1">
    <location>
        <begin position="654"/>
        <end position="726"/>
    </location>
</feature>
<feature type="compositionally biased region" description="Basic and acidic residues" evidence="1">
    <location>
        <begin position="105"/>
        <end position="123"/>
    </location>
</feature>
<reference evidence="3" key="1">
    <citation type="submission" date="2022-07" db="EMBL/GenBank/DDBJ databases">
        <title>Phylogenomic reconstructions and comparative analyses of Kickxellomycotina fungi.</title>
        <authorList>
            <person name="Reynolds N.K."/>
            <person name="Stajich J.E."/>
            <person name="Barry K."/>
            <person name="Grigoriev I.V."/>
            <person name="Crous P."/>
            <person name="Smith M.E."/>
        </authorList>
    </citation>
    <scope>NUCLEOTIDE SEQUENCE</scope>
    <source>
        <strain evidence="3">NBRC 100468</strain>
    </source>
</reference>
<sequence>MQRRSKTSTSSSTRRAFTHLFQSTAVADTYNSLEQPSESSKSIKPTDIVKELRETTPPLSTSNPNSSNSNVNNDVVGGLQSVKEPSSVHDAPPPLPPRSTATQDSKPKVGEDAQTKNKSHEIKNTSSRTLSSSLSSSSLSSKFKKTPSNPTDNTQTYLSQLLQIIETQISSKLPDTLTTVTNKLPIVIEKNSKPYLALYNLCRFANRQRNPPLPEVITSKEWQLLMDNLVVHLKSQLSSFINSSFSNTNDDDDDNVTKAAPPSTTPTTTITTTDVDQCITEIIESIERYLMESTYPVLFSPPNESSNVRSCDQTLSSRIAALSIAGINLSHLGIAVDQETMKLIDKSVGEIGKLFSDMNKVFCPLDKLKKVVDAHTLVVDHIEIWNNHLLSCATPKCTEKKDSLSSSPSNNNSSLSPTQEETSKNADNMNDSNGSATTTIAFSTDTILPILIYTVIRTNPPKFVSNIRYIEIYRYQPLLEAQYSYCLTNMEAAIAFLTSDDVKELGLSAELSSSSSSTFNNMSSSSTTASSTGHHNHNSNTIGGDGDPKPELKNIKKQLPVVPFVTEVGNFSKDFVVNVVGGVAEGSVRVASNVYDITFGKFIKPSSLSSTPNNPQANSTQDSSSLLPKNVQKTSSIIKAKYVLQDASEQLASRSESISKSSFKPTSSSSGKNNLDSTSLTLQQPNTISTTSASTDDVINTATSHIEQPTSPTLSPRQISSTTTSAINKPDINLRYLEISSIDELKVSELD</sequence>
<dbReference type="Proteomes" id="UP001150538">
    <property type="component" value="Unassembled WGS sequence"/>
</dbReference>
<evidence type="ECO:0000256" key="1">
    <source>
        <dbReference type="SAM" id="MobiDB-lite"/>
    </source>
</evidence>
<dbReference type="Pfam" id="PF02204">
    <property type="entry name" value="VPS9"/>
    <property type="match status" value="1"/>
</dbReference>
<dbReference type="InterPro" id="IPR037191">
    <property type="entry name" value="VPS9_dom_sf"/>
</dbReference>
<dbReference type="GO" id="GO:0016192">
    <property type="term" value="P:vesicle-mediated transport"/>
    <property type="evidence" value="ECO:0007669"/>
    <property type="project" value="InterPro"/>
</dbReference>
<feature type="compositionally biased region" description="Low complexity" evidence="1">
    <location>
        <begin position="513"/>
        <end position="541"/>
    </location>
</feature>
<dbReference type="InterPro" id="IPR045046">
    <property type="entry name" value="Vps9-like"/>
</dbReference>
<feature type="compositionally biased region" description="Low complexity" evidence="1">
    <location>
        <begin position="654"/>
        <end position="672"/>
    </location>
</feature>
<gene>
    <name evidence="3" type="ORF">H4219_005862</name>
</gene>